<name>A0AAV8SCM1_9ROSI</name>
<evidence type="ECO:0000313" key="1">
    <source>
        <dbReference type="EMBL" id="KAJ8749952.1"/>
    </source>
</evidence>
<evidence type="ECO:0008006" key="3">
    <source>
        <dbReference type="Google" id="ProtNLM"/>
    </source>
</evidence>
<organism evidence="1 2">
    <name type="scientific">Erythroxylum novogranatense</name>
    <dbReference type="NCBI Taxonomy" id="1862640"/>
    <lineage>
        <taxon>Eukaryota</taxon>
        <taxon>Viridiplantae</taxon>
        <taxon>Streptophyta</taxon>
        <taxon>Embryophyta</taxon>
        <taxon>Tracheophyta</taxon>
        <taxon>Spermatophyta</taxon>
        <taxon>Magnoliopsida</taxon>
        <taxon>eudicotyledons</taxon>
        <taxon>Gunneridae</taxon>
        <taxon>Pentapetalae</taxon>
        <taxon>rosids</taxon>
        <taxon>fabids</taxon>
        <taxon>Malpighiales</taxon>
        <taxon>Erythroxylaceae</taxon>
        <taxon>Erythroxylum</taxon>
    </lineage>
</organism>
<dbReference type="AlphaFoldDB" id="A0AAV8SCM1"/>
<reference evidence="1 2" key="1">
    <citation type="submission" date="2021-09" db="EMBL/GenBank/DDBJ databases">
        <title>Genomic insights and catalytic innovation underlie evolution of tropane alkaloids biosynthesis.</title>
        <authorList>
            <person name="Wang Y.-J."/>
            <person name="Tian T."/>
            <person name="Huang J.-P."/>
            <person name="Huang S.-X."/>
        </authorList>
    </citation>
    <scope>NUCLEOTIDE SEQUENCE [LARGE SCALE GENOMIC DNA]</scope>
    <source>
        <strain evidence="1">KIB-2018</strain>
        <tissue evidence="1">Leaf</tissue>
    </source>
</reference>
<proteinExistence type="predicted"/>
<gene>
    <name evidence="1" type="ORF">K2173_013867</name>
</gene>
<comment type="caution">
    <text evidence="1">The sequence shown here is derived from an EMBL/GenBank/DDBJ whole genome shotgun (WGS) entry which is preliminary data.</text>
</comment>
<protein>
    <recommendedName>
        <fullName evidence="3">Coiled-coil SMC6 And NSE5 INteracting (CANIN) domain-containing protein</fullName>
    </recommendedName>
</protein>
<dbReference type="Proteomes" id="UP001159364">
    <property type="component" value="Linkage Group LG11"/>
</dbReference>
<sequence length="455" mass="51980">MVDMDAPLDFETEDPLLSCPVIPQKRKKVMDLDDLVADFYREKNKVMERESKRAKVRKKYDADDDDCSKEALLSRQIDECHNQMKKIGDEEEVSSASIQVFGNRKPAPPAAFPELRSCSILQSIESDKFKSLLEVNGETGEILLQGLLLNEWLSKLVSLHGHVEKSIAKWVFHLMLYSPNDELRAAACSFWCTILSPENEGHKLPTEWVPNHSELRKALETYGFLFSISSPAESVNKNSGDRGPPKNISVWIKFIAAYCHARSKQPTFSASEAEEFIEIIIFLYLDTQLQGLLIQLYECLQSVISCFTDEEWSTSCVNIAKSLACRLPRDLSCLRAVECISEISTRSNHLRNVVSYHVLLVCLDNKAPNEDEVLRSLISIDVKDKNCDLFKVYICLVLTENWLLSNPILKERPIIFEMWGVYLRQCSSHITSTDLRPYASKIRTRASYCLHESRR</sequence>
<dbReference type="PANTHER" id="PTHR37212:SF2">
    <property type="entry name" value="ACTIN PROTEIN 2_3 COMPLEX SUBUNIT-LIKE PROTEIN"/>
    <property type="match status" value="1"/>
</dbReference>
<dbReference type="EMBL" id="JAIWQS010000011">
    <property type="protein sequence ID" value="KAJ8749952.1"/>
    <property type="molecule type" value="Genomic_DNA"/>
</dbReference>
<accession>A0AAV8SCM1</accession>
<keyword evidence="2" id="KW-1185">Reference proteome</keyword>
<evidence type="ECO:0000313" key="2">
    <source>
        <dbReference type="Proteomes" id="UP001159364"/>
    </source>
</evidence>
<dbReference type="PANTHER" id="PTHR37212">
    <property type="entry name" value="ACTIN PROTEIN 2/3 COMPLEX SUBUNIT-LIKE PROTEIN"/>
    <property type="match status" value="1"/>
</dbReference>